<dbReference type="GO" id="GO:0016740">
    <property type="term" value="F:transferase activity"/>
    <property type="evidence" value="ECO:0007669"/>
    <property type="project" value="UniProtKB-KW"/>
</dbReference>
<dbReference type="STRING" id="336988.NT96_05670"/>
<reference evidence="2 3" key="1">
    <citation type="journal article" date="2012" name="PLoS ONE">
        <title>Functional divergence in the genus oenococcus as predicted by genome sequencing of the newly-described species, Oenococcus kitaharae.</title>
        <authorList>
            <person name="Borneman A.R."/>
            <person name="McCarthy J.M."/>
            <person name="Chambers P.J."/>
            <person name="Bartowsky E.J."/>
        </authorList>
    </citation>
    <scope>NUCLEOTIDE SEQUENCE [LARGE SCALE GENOMIC DNA]</scope>
    <source>
        <strain evidence="3">DSM17330</strain>
    </source>
</reference>
<dbReference type="OrthoDB" id="9798746at2"/>
<protein>
    <submittedName>
        <fullName evidence="2">Glycosyltransferase</fullName>
    </submittedName>
</protein>
<dbReference type="HOGENOM" id="CLU_065769_1_0_9"/>
<dbReference type="Pfam" id="PF14393">
    <property type="entry name" value="DUF4422"/>
    <property type="match status" value="1"/>
</dbReference>
<dbReference type="eggNOG" id="COG1442">
    <property type="taxonomic scope" value="Bacteria"/>
</dbReference>
<evidence type="ECO:0000313" key="3">
    <source>
        <dbReference type="Proteomes" id="UP000004959"/>
    </source>
</evidence>
<dbReference type="PATRIC" id="fig|1045004.4.peg.609"/>
<dbReference type="Proteomes" id="UP000004959">
    <property type="component" value="Chromosome"/>
</dbReference>
<gene>
    <name evidence="2" type="ORF">OKIT_0609</name>
</gene>
<comment type="caution">
    <text evidence="2">The sequence shown here is derived from an EMBL/GenBank/DDBJ whole genome shotgun (WGS) entry which is preliminary data.</text>
</comment>
<organism evidence="2 3">
    <name type="scientific">Oenococcus kitaharae DSM 17330</name>
    <dbReference type="NCBI Taxonomy" id="1045004"/>
    <lineage>
        <taxon>Bacteria</taxon>
        <taxon>Bacillati</taxon>
        <taxon>Bacillota</taxon>
        <taxon>Bacilli</taxon>
        <taxon>Lactobacillales</taxon>
        <taxon>Lactobacillaceae</taxon>
        <taxon>Oenococcus</taxon>
    </lineage>
</organism>
<feature type="domain" description="DUF4422" evidence="1">
    <location>
        <begin position="4"/>
        <end position="218"/>
    </location>
</feature>
<accession>G9WJB6</accession>
<name>G9WJB6_9LACO</name>
<proteinExistence type="predicted"/>
<dbReference type="AlphaFoldDB" id="G9WJB6"/>
<keyword evidence="2" id="KW-0808">Transferase</keyword>
<evidence type="ECO:0000259" key="1">
    <source>
        <dbReference type="Pfam" id="PF14393"/>
    </source>
</evidence>
<dbReference type="EMBL" id="AFVZ01000001">
    <property type="protein sequence ID" value="EHN58722.1"/>
    <property type="molecule type" value="Genomic_DNA"/>
</dbReference>
<dbReference type="InterPro" id="IPR025536">
    <property type="entry name" value="DUF4422"/>
</dbReference>
<sequence length="255" mass="29755">MTAKIYVASHKIYPMPKDPLYQPIWVGHAGSKNPLDMPAGWIGDDTGDNISDKNSSFNELTALYWAWKNSDADVIGLVHYRRYFSMNHKKGLTNILTQAQLDTLLKQDQIILPKQRHYYIETNYSHYIHAHHAQPIDLVRTLIGKDFQASYDKIMQRRSQHLFNMMIMSRQELNEYAGWLFPILFQLEKEIDRSDYDAYEKRVFGFVGERLLDIFLDAKGKSFTEIPFVFEEKQNWIKKGGLFLARKVTGGRNGK</sequence>
<evidence type="ECO:0000313" key="2">
    <source>
        <dbReference type="EMBL" id="EHN58722.1"/>
    </source>
</evidence>
<keyword evidence="3" id="KW-1185">Reference proteome</keyword>
<dbReference type="RefSeq" id="WP_007745198.1">
    <property type="nucleotide sequence ID" value="NZ_CM001398.1"/>
</dbReference>